<dbReference type="InterPro" id="IPR000873">
    <property type="entry name" value="AMP-dep_synth/lig_dom"/>
</dbReference>
<dbReference type="GO" id="GO:0035336">
    <property type="term" value="P:long-chain fatty-acyl-CoA metabolic process"/>
    <property type="evidence" value="ECO:0007669"/>
    <property type="project" value="TreeGrafter"/>
</dbReference>
<reference evidence="7" key="1">
    <citation type="journal article" date="2023" name="Mol. Phylogenet. Evol.">
        <title>Genome-scale phylogeny and comparative genomics of the fungal order Sordariales.</title>
        <authorList>
            <person name="Hensen N."/>
            <person name="Bonometti L."/>
            <person name="Westerberg I."/>
            <person name="Brannstrom I.O."/>
            <person name="Guillou S."/>
            <person name="Cros-Aarteil S."/>
            <person name="Calhoun S."/>
            <person name="Haridas S."/>
            <person name="Kuo A."/>
            <person name="Mondo S."/>
            <person name="Pangilinan J."/>
            <person name="Riley R."/>
            <person name="LaButti K."/>
            <person name="Andreopoulos B."/>
            <person name="Lipzen A."/>
            <person name="Chen C."/>
            <person name="Yan M."/>
            <person name="Daum C."/>
            <person name="Ng V."/>
            <person name="Clum A."/>
            <person name="Steindorff A."/>
            <person name="Ohm R.A."/>
            <person name="Martin F."/>
            <person name="Silar P."/>
            <person name="Natvig D.O."/>
            <person name="Lalanne C."/>
            <person name="Gautier V."/>
            <person name="Ament-Velasquez S.L."/>
            <person name="Kruys A."/>
            <person name="Hutchinson M.I."/>
            <person name="Powell A.J."/>
            <person name="Barry K."/>
            <person name="Miller A.N."/>
            <person name="Grigoriev I.V."/>
            <person name="Debuchy R."/>
            <person name="Gladieux P."/>
            <person name="Hiltunen Thoren M."/>
            <person name="Johannesson H."/>
        </authorList>
    </citation>
    <scope>NUCLEOTIDE SEQUENCE</scope>
    <source>
        <strain evidence="7">PSN293</strain>
    </source>
</reference>
<dbReference type="GO" id="GO:0005811">
    <property type="term" value="C:lipid droplet"/>
    <property type="evidence" value="ECO:0007669"/>
    <property type="project" value="TreeGrafter"/>
</dbReference>
<comment type="catalytic activity">
    <reaction evidence="5">
        <text>a long-chain fatty acid + ATP + CoA = a long-chain fatty acyl-CoA + AMP + diphosphate</text>
        <dbReference type="Rhea" id="RHEA:15421"/>
        <dbReference type="ChEBI" id="CHEBI:30616"/>
        <dbReference type="ChEBI" id="CHEBI:33019"/>
        <dbReference type="ChEBI" id="CHEBI:57287"/>
        <dbReference type="ChEBI" id="CHEBI:57560"/>
        <dbReference type="ChEBI" id="CHEBI:83139"/>
        <dbReference type="ChEBI" id="CHEBI:456215"/>
        <dbReference type="EC" id="6.2.1.3"/>
    </reaction>
</comment>
<dbReference type="Gene3D" id="3.40.50.12780">
    <property type="entry name" value="N-terminal domain of ligase-like"/>
    <property type="match status" value="1"/>
</dbReference>
<reference evidence="7" key="2">
    <citation type="submission" date="2023-05" db="EMBL/GenBank/DDBJ databases">
        <authorList>
            <consortium name="Lawrence Berkeley National Laboratory"/>
            <person name="Steindorff A."/>
            <person name="Hensen N."/>
            <person name="Bonometti L."/>
            <person name="Westerberg I."/>
            <person name="Brannstrom I.O."/>
            <person name="Guillou S."/>
            <person name="Cros-Aarteil S."/>
            <person name="Calhoun S."/>
            <person name="Haridas S."/>
            <person name="Kuo A."/>
            <person name="Mondo S."/>
            <person name="Pangilinan J."/>
            <person name="Riley R."/>
            <person name="Labutti K."/>
            <person name="Andreopoulos B."/>
            <person name="Lipzen A."/>
            <person name="Chen C."/>
            <person name="Yanf M."/>
            <person name="Daum C."/>
            <person name="Ng V."/>
            <person name="Clum A."/>
            <person name="Ohm R."/>
            <person name="Martin F."/>
            <person name="Silar P."/>
            <person name="Natvig D."/>
            <person name="Lalanne C."/>
            <person name="Gautier V."/>
            <person name="Ament-Velasquez S.L."/>
            <person name="Kruys A."/>
            <person name="Hutchinson M.I."/>
            <person name="Powell A.J."/>
            <person name="Barry K."/>
            <person name="Miller A.N."/>
            <person name="Grigoriev I.V."/>
            <person name="Debuchy R."/>
            <person name="Gladieux P."/>
            <person name="Thoren M.H."/>
            <person name="Johannesson H."/>
        </authorList>
    </citation>
    <scope>NUCLEOTIDE SEQUENCE</scope>
    <source>
        <strain evidence="7">PSN293</strain>
    </source>
</reference>
<proteinExistence type="inferred from homology"/>
<comment type="caution">
    <text evidence="7">The sequence shown here is derived from an EMBL/GenBank/DDBJ whole genome shotgun (WGS) entry which is preliminary data.</text>
</comment>
<evidence type="ECO:0000256" key="2">
    <source>
        <dbReference type="ARBA" id="ARBA00022598"/>
    </source>
</evidence>
<feature type="domain" description="AMP-dependent synthetase/ligase" evidence="6">
    <location>
        <begin position="112"/>
        <end position="526"/>
    </location>
</feature>
<evidence type="ECO:0000313" key="8">
    <source>
        <dbReference type="Proteomes" id="UP001301769"/>
    </source>
</evidence>
<gene>
    <name evidence="7" type="ORF">QBC37DRAFT_76530</name>
</gene>
<dbReference type="SUPFAM" id="SSF56801">
    <property type="entry name" value="Acetyl-CoA synthetase-like"/>
    <property type="match status" value="1"/>
</dbReference>
<sequence>MAFHLTGQTPLFMVQAPPFSIEVPDIAVVRGETNLSETAPRRHPKARHGLWERPAPDLYTTFDILRRSAETYSNEPAVGSRTLIKEHKEITKVPKKDADGKEVQVEKEWTYFELSDYKYLTYLEYFTQVLQLGSGLRKLGLEPKDKVHLFASTSQQWLGMSHAASSQAMTIVTAYDTLGEQGVEVSLLQTQPKAIYVDPHLLNTVSTPLKKAYSVTTVVYNDLSNQPVPQSQIDKFRSEHPDLTVLSYEQLRALGEENPVDPVPPNTTETYCIMYTSGTSGVPKGVPVTHANFVAAVAGIYAVVQESVSHQDDILAYLPLAHIFELVLENAVIFAGATLGYGSVRTLSDTSMRNCTGDMRAFKPTVMVGVPQVWETVKKGVETKVNESGWIKRNIFSGAVKAKRYLVEKNWLAAAKLCDNVFTAVRTNTGGRLRFIVNGASGISQNTLNFLSLVVAPMISGYGLTETCGNGALGAPLQWTPKAIGPPPAAVEIKLVSVPELNYSATSIPPQGEILIRGPAVVKEYYENPEETKKAFTPDGWFKTGDVGEFDENGHLKVIDRVKNLIKLQGGEYIALEKLETAYRSALVVNNLIVYGDETSSRPIAIIHPNEKVLAQKAKQLGVSTYGMHKNPKVRQAVLKDLQDVARNSEPKLSSLETVVGVVLLEEEWTPANGLVTATQKVNRRAIRERYLDEIKKCLAGY</sequence>
<comment type="similarity">
    <text evidence="1">Belongs to the ATP-dependent AMP-binding enzyme family.</text>
</comment>
<dbReference type="PROSITE" id="PS00455">
    <property type="entry name" value="AMP_BINDING"/>
    <property type="match status" value="1"/>
</dbReference>
<dbReference type="Pfam" id="PF00501">
    <property type="entry name" value="AMP-binding"/>
    <property type="match status" value="1"/>
</dbReference>
<evidence type="ECO:0000256" key="3">
    <source>
        <dbReference type="ARBA" id="ARBA00022741"/>
    </source>
</evidence>
<dbReference type="AlphaFoldDB" id="A0AAN6YIP3"/>
<evidence type="ECO:0000256" key="5">
    <source>
        <dbReference type="ARBA" id="ARBA00036813"/>
    </source>
</evidence>
<evidence type="ECO:0000313" key="7">
    <source>
        <dbReference type="EMBL" id="KAK4220024.1"/>
    </source>
</evidence>
<dbReference type="PANTHER" id="PTHR43272">
    <property type="entry name" value="LONG-CHAIN-FATTY-ACID--COA LIGASE"/>
    <property type="match status" value="1"/>
</dbReference>
<dbReference type="PANTHER" id="PTHR43272:SF83">
    <property type="entry name" value="ACYL-COA SYNTHETASE LONG-CHAIN, ISOFORM J"/>
    <property type="match status" value="1"/>
</dbReference>
<organism evidence="7 8">
    <name type="scientific">Rhypophila decipiens</name>
    <dbReference type="NCBI Taxonomy" id="261697"/>
    <lineage>
        <taxon>Eukaryota</taxon>
        <taxon>Fungi</taxon>
        <taxon>Dikarya</taxon>
        <taxon>Ascomycota</taxon>
        <taxon>Pezizomycotina</taxon>
        <taxon>Sordariomycetes</taxon>
        <taxon>Sordariomycetidae</taxon>
        <taxon>Sordariales</taxon>
        <taxon>Naviculisporaceae</taxon>
        <taxon>Rhypophila</taxon>
    </lineage>
</organism>
<dbReference type="EMBL" id="MU858046">
    <property type="protein sequence ID" value="KAK4220024.1"/>
    <property type="molecule type" value="Genomic_DNA"/>
</dbReference>
<dbReference type="InterPro" id="IPR042099">
    <property type="entry name" value="ANL_N_sf"/>
</dbReference>
<accession>A0AAN6YIP3</accession>
<name>A0AAN6YIP3_9PEZI</name>
<dbReference type="GO" id="GO:0005783">
    <property type="term" value="C:endoplasmic reticulum"/>
    <property type="evidence" value="ECO:0007669"/>
    <property type="project" value="TreeGrafter"/>
</dbReference>
<evidence type="ECO:0000256" key="1">
    <source>
        <dbReference type="ARBA" id="ARBA00006432"/>
    </source>
</evidence>
<keyword evidence="8" id="KW-1185">Reference proteome</keyword>
<dbReference type="InterPro" id="IPR020845">
    <property type="entry name" value="AMP-binding_CS"/>
</dbReference>
<keyword evidence="4" id="KW-0067">ATP-binding</keyword>
<evidence type="ECO:0000259" key="6">
    <source>
        <dbReference type="Pfam" id="PF00501"/>
    </source>
</evidence>
<dbReference type="GO" id="GO:0005524">
    <property type="term" value="F:ATP binding"/>
    <property type="evidence" value="ECO:0007669"/>
    <property type="project" value="UniProtKB-KW"/>
</dbReference>
<protein>
    <recommendedName>
        <fullName evidence="6">AMP-dependent synthetase/ligase domain-containing protein</fullName>
    </recommendedName>
</protein>
<dbReference type="GO" id="GO:0004467">
    <property type="term" value="F:long-chain fatty acid-CoA ligase activity"/>
    <property type="evidence" value="ECO:0007669"/>
    <property type="project" value="UniProtKB-EC"/>
</dbReference>
<dbReference type="Proteomes" id="UP001301769">
    <property type="component" value="Unassembled WGS sequence"/>
</dbReference>
<keyword evidence="2" id="KW-0436">Ligase</keyword>
<keyword evidence="3" id="KW-0547">Nucleotide-binding</keyword>
<evidence type="ECO:0000256" key="4">
    <source>
        <dbReference type="ARBA" id="ARBA00022840"/>
    </source>
</evidence>
<dbReference type="GO" id="GO:0005886">
    <property type="term" value="C:plasma membrane"/>
    <property type="evidence" value="ECO:0007669"/>
    <property type="project" value="TreeGrafter"/>
</dbReference>